<dbReference type="Gramene" id="ONIVA03G29890.1">
    <property type="protein sequence ID" value="ONIVA03G29890.1"/>
    <property type="gene ID" value="ONIVA03G29890"/>
</dbReference>
<reference evidence="1" key="1">
    <citation type="submission" date="2015-04" db="UniProtKB">
        <authorList>
            <consortium name="EnsemblPlants"/>
        </authorList>
    </citation>
    <scope>IDENTIFICATION</scope>
    <source>
        <strain evidence="1">SL10</strain>
    </source>
</reference>
<organism evidence="1">
    <name type="scientific">Oryza nivara</name>
    <name type="common">Indian wild rice</name>
    <name type="synonym">Oryza sativa f. spontanea</name>
    <dbReference type="NCBI Taxonomy" id="4536"/>
    <lineage>
        <taxon>Eukaryota</taxon>
        <taxon>Viridiplantae</taxon>
        <taxon>Streptophyta</taxon>
        <taxon>Embryophyta</taxon>
        <taxon>Tracheophyta</taxon>
        <taxon>Spermatophyta</taxon>
        <taxon>Magnoliopsida</taxon>
        <taxon>Liliopsida</taxon>
        <taxon>Poales</taxon>
        <taxon>Poaceae</taxon>
        <taxon>BOP clade</taxon>
        <taxon>Oryzoideae</taxon>
        <taxon>Oryzeae</taxon>
        <taxon>Oryzinae</taxon>
        <taxon>Oryza</taxon>
    </lineage>
</organism>
<sequence>MATIDRSPSLEHPKPSPCTIRFASTRRTHFPSFPFLSPSETNHHSHLLLLPEQALAAAVPSFIHRRAGAPPLPSLCLFVKKERRSKRKEELEEEEETYDKWAPYTPPWERYAFHGEVRVVSNPDVKPLVWSEPHYSLDLHSTPHTSFQALCDSNHSAATHGCRVTLFHPANLHKLPNSLAVVLLNCSID</sequence>
<name>A0A0E0GRI1_ORYNI</name>
<keyword evidence="2" id="KW-1185">Reference proteome</keyword>
<reference evidence="1" key="2">
    <citation type="submission" date="2018-04" db="EMBL/GenBank/DDBJ databases">
        <title>OnivRS2 (Oryza nivara Reference Sequence Version 2).</title>
        <authorList>
            <person name="Zhang J."/>
            <person name="Kudrna D."/>
            <person name="Lee S."/>
            <person name="Talag J."/>
            <person name="Rajasekar S."/>
            <person name="Welchert J."/>
            <person name="Hsing Y.-I."/>
            <person name="Wing R.A."/>
        </authorList>
    </citation>
    <scope>NUCLEOTIDE SEQUENCE [LARGE SCALE GENOMIC DNA]</scope>
    <source>
        <strain evidence="1">SL10</strain>
    </source>
</reference>
<dbReference type="AlphaFoldDB" id="A0A0E0GRI1"/>
<evidence type="ECO:0000313" key="2">
    <source>
        <dbReference type="Proteomes" id="UP000006591"/>
    </source>
</evidence>
<accession>A0A0E0GRI1</accession>
<dbReference type="Proteomes" id="UP000006591">
    <property type="component" value="Chromosome 3"/>
</dbReference>
<evidence type="ECO:0000313" key="1">
    <source>
        <dbReference type="EnsemblPlants" id="ONIVA03G29890.1"/>
    </source>
</evidence>
<proteinExistence type="predicted"/>
<protein>
    <submittedName>
        <fullName evidence="1">Uncharacterized protein</fullName>
    </submittedName>
</protein>
<dbReference type="HOGENOM" id="CLU_109556_0_0_1"/>
<dbReference type="EnsemblPlants" id="ONIVA03G29890.1">
    <property type="protein sequence ID" value="ONIVA03G29890.1"/>
    <property type="gene ID" value="ONIVA03G29890"/>
</dbReference>